<accession>A0A9K3EGD1</accession>
<dbReference type="InterPro" id="IPR016024">
    <property type="entry name" value="ARM-type_fold"/>
</dbReference>
<sequence length="81" mass="9126">MSTVLLRRILTAEYGNDDSQSVTLYPLLSLQTKLTLKSSLVESVSRESVKYIAKKLCDTVSELATVALPETEWPELLLFMF</sequence>
<dbReference type="SUPFAM" id="SSF48371">
    <property type="entry name" value="ARM repeat"/>
    <property type="match status" value="1"/>
</dbReference>
<dbReference type="Proteomes" id="UP000215914">
    <property type="component" value="Unassembled WGS sequence"/>
</dbReference>
<dbReference type="EMBL" id="MNCJ02000328">
    <property type="protein sequence ID" value="KAF5773116.1"/>
    <property type="molecule type" value="Genomic_DNA"/>
</dbReference>
<reference evidence="1" key="1">
    <citation type="journal article" date="2017" name="Nature">
        <title>The sunflower genome provides insights into oil metabolism, flowering and Asterid evolution.</title>
        <authorList>
            <person name="Badouin H."/>
            <person name="Gouzy J."/>
            <person name="Grassa C.J."/>
            <person name="Murat F."/>
            <person name="Staton S.E."/>
            <person name="Cottret L."/>
            <person name="Lelandais-Briere C."/>
            <person name="Owens G.L."/>
            <person name="Carrere S."/>
            <person name="Mayjonade B."/>
            <person name="Legrand L."/>
            <person name="Gill N."/>
            <person name="Kane N.C."/>
            <person name="Bowers J.E."/>
            <person name="Hubner S."/>
            <person name="Bellec A."/>
            <person name="Berard A."/>
            <person name="Berges H."/>
            <person name="Blanchet N."/>
            <person name="Boniface M.C."/>
            <person name="Brunel D."/>
            <person name="Catrice O."/>
            <person name="Chaidir N."/>
            <person name="Claudel C."/>
            <person name="Donnadieu C."/>
            <person name="Faraut T."/>
            <person name="Fievet G."/>
            <person name="Helmstetter N."/>
            <person name="King M."/>
            <person name="Knapp S.J."/>
            <person name="Lai Z."/>
            <person name="Le Paslier M.C."/>
            <person name="Lippi Y."/>
            <person name="Lorenzon L."/>
            <person name="Mandel J.R."/>
            <person name="Marage G."/>
            <person name="Marchand G."/>
            <person name="Marquand E."/>
            <person name="Bret-Mestries E."/>
            <person name="Morien E."/>
            <person name="Nambeesan S."/>
            <person name="Nguyen T."/>
            <person name="Pegot-Espagnet P."/>
            <person name="Pouilly N."/>
            <person name="Raftis F."/>
            <person name="Sallet E."/>
            <person name="Schiex T."/>
            <person name="Thomas J."/>
            <person name="Vandecasteele C."/>
            <person name="Vares D."/>
            <person name="Vear F."/>
            <person name="Vautrin S."/>
            <person name="Crespi M."/>
            <person name="Mangin B."/>
            <person name="Burke J.M."/>
            <person name="Salse J."/>
            <person name="Munos S."/>
            <person name="Vincourt P."/>
            <person name="Rieseberg L.H."/>
            <person name="Langlade N.B."/>
        </authorList>
    </citation>
    <scope>NUCLEOTIDE SEQUENCE</scope>
    <source>
        <tissue evidence="1">Leaves</tissue>
    </source>
</reference>
<evidence type="ECO:0000313" key="2">
    <source>
        <dbReference type="Proteomes" id="UP000215914"/>
    </source>
</evidence>
<proteinExistence type="predicted"/>
<dbReference type="AlphaFoldDB" id="A0A9K3EGD1"/>
<name>A0A9K3EGD1_HELAN</name>
<gene>
    <name evidence="1" type="ORF">HanXRQr2_Chr13g0585071</name>
</gene>
<dbReference type="InterPro" id="IPR011989">
    <property type="entry name" value="ARM-like"/>
</dbReference>
<organism evidence="1 2">
    <name type="scientific">Helianthus annuus</name>
    <name type="common">Common sunflower</name>
    <dbReference type="NCBI Taxonomy" id="4232"/>
    <lineage>
        <taxon>Eukaryota</taxon>
        <taxon>Viridiplantae</taxon>
        <taxon>Streptophyta</taxon>
        <taxon>Embryophyta</taxon>
        <taxon>Tracheophyta</taxon>
        <taxon>Spermatophyta</taxon>
        <taxon>Magnoliopsida</taxon>
        <taxon>eudicotyledons</taxon>
        <taxon>Gunneridae</taxon>
        <taxon>Pentapetalae</taxon>
        <taxon>asterids</taxon>
        <taxon>campanulids</taxon>
        <taxon>Asterales</taxon>
        <taxon>Asteraceae</taxon>
        <taxon>Asteroideae</taxon>
        <taxon>Heliantheae alliance</taxon>
        <taxon>Heliantheae</taxon>
        <taxon>Helianthus</taxon>
    </lineage>
</organism>
<keyword evidence="2" id="KW-1185">Reference proteome</keyword>
<evidence type="ECO:0000313" key="1">
    <source>
        <dbReference type="EMBL" id="KAF5773116.1"/>
    </source>
</evidence>
<dbReference type="Gene3D" id="1.25.10.10">
    <property type="entry name" value="Leucine-rich Repeat Variant"/>
    <property type="match status" value="1"/>
</dbReference>
<comment type="caution">
    <text evidence="1">The sequence shown here is derived from an EMBL/GenBank/DDBJ whole genome shotgun (WGS) entry which is preliminary data.</text>
</comment>
<protein>
    <submittedName>
        <fullName evidence="1">Armadillo-like helical, importin beta family</fullName>
    </submittedName>
</protein>
<dbReference type="Gramene" id="mRNA:HanXRQr2_Chr13g0585071">
    <property type="protein sequence ID" value="CDS:HanXRQr2_Chr13g0585071.1"/>
    <property type="gene ID" value="HanXRQr2_Chr13g0585071"/>
</dbReference>
<reference evidence="1" key="2">
    <citation type="submission" date="2020-06" db="EMBL/GenBank/DDBJ databases">
        <title>Helianthus annuus Genome sequencing and assembly Release 2.</title>
        <authorList>
            <person name="Gouzy J."/>
            <person name="Langlade N."/>
            <person name="Munos S."/>
        </authorList>
    </citation>
    <scope>NUCLEOTIDE SEQUENCE</scope>
    <source>
        <tissue evidence="1">Leaves</tissue>
    </source>
</reference>